<sequence>MLLSNNERLLFWPIKGNIVINQAWVYSDGTNHNGIDIKCNKLPLFPCEPGVVSRVQYWDGKTVSVKSMQSYGNMVEVTHEDYKGRTLVTRYAHLSSIIVKCGDKINYGKQIGVTGATGNVTGPHLHLEVILNGRRTNPMLWLGPDYICQSAACKANLFRTHAGTVKGHSVRWIGERAVLKNIPSITAVRFYRAFSFRNYIAEYTNIYKNYQNLSFTLEKYEDIDTIRDILCK</sequence>
<evidence type="ECO:0000256" key="1">
    <source>
        <dbReference type="ARBA" id="ARBA00022529"/>
    </source>
</evidence>
<dbReference type="Gene3D" id="2.70.70.10">
    <property type="entry name" value="Glucose Permease (Domain IIA)"/>
    <property type="match status" value="1"/>
</dbReference>
<reference evidence="4" key="1">
    <citation type="journal article" date="2021" name="Proc. Natl. Acad. Sci. U.S.A.">
        <title>A Catalog of Tens of Thousands of Viruses from Human Metagenomes Reveals Hidden Associations with Chronic Diseases.</title>
        <authorList>
            <person name="Tisza M.J."/>
            <person name="Buck C.B."/>
        </authorList>
    </citation>
    <scope>NUCLEOTIDE SEQUENCE</scope>
    <source>
        <strain evidence="4">CtpVv1</strain>
    </source>
</reference>
<dbReference type="InterPro" id="IPR011055">
    <property type="entry name" value="Dup_hybrid_motif"/>
</dbReference>
<evidence type="ECO:0000313" key="4">
    <source>
        <dbReference type="EMBL" id="DAF57637.1"/>
    </source>
</evidence>
<organism evidence="4">
    <name type="scientific">Podoviridae sp. ctpVv1</name>
    <dbReference type="NCBI Taxonomy" id="2827748"/>
    <lineage>
        <taxon>Viruses</taxon>
        <taxon>Duplodnaviria</taxon>
        <taxon>Heunggongvirae</taxon>
        <taxon>Uroviricota</taxon>
        <taxon>Caudoviricetes</taxon>
    </lineage>
</organism>
<name>A0A8S5T2U0_9CAUD</name>
<dbReference type="Pfam" id="PF01551">
    <property type="entry name" value="Peptidase_M23"/>
    <property type="match status" value="1"/>
</dbReference>
<dbReference type="PANTHER" id="PTHR21666">
    <property type="entry name" value="PEPTIDASE-RELATED"/>
    <property type="match status" value="1"/>
</dbReference>
<proteinExistence type="predicted"/>
<protein>
    <submittedName>
        <fullName evidence="4">Peptidase</fullName>
    </submittedName>
</protein>
<dbReference type="PANTHER" id="PTHR21666:SF270">
    <property type="entry name" value="MUREIN HYDROLASE ACTIVATOR ENVC"/>
    <property type="match status" value="1"/>
</dbReference>
<dbReference type="InterPro" id="IPR016047">
    <property type="entry name" value="M23ase_b-sheet_dom"/>
</dbReference>
<evidence type="ECO:0000259" key="3">
    <source>
        <dbReference type="Pfam" id="PF01551"/>
    </source>
</evidence>
<accession>A0A8S5T2U0</accession>
<dbReference type="GO" id="GO:0042742">
    <property type="term" value="P:defense response to bacterium"/>
    <property type="evidence" value="ECO:0007669"/>
    <property type="project" value="UniProtKB-KW"/>
</dbReference>
<dbReference type="InterPro" id="IPR050570">
    <property type="entry name" value="Cell_wall_metabolism_enzyme"/>
</dbReference>
<dbReference type="CDD" id="cd12797">
    <property type="entry name" value="M23_peptidase"/>
    <property type="match status" value="1"/>
</dbReference>
<dbReference type="EMBL" id="BK032736">
    <property type="protein sequence ID" value="DAF57637.1"/>
    <property type="molecule type" value="Genomic_DNA"/>
</dbReference>
<dbReference type="SUPFAM" id="SSF51261">
    <property type="entry name" value="Duplicated hybrid motif"/>
    <property type="match status" value="1"/>
</dbReference>
<dbReference type="GO" id="GO:0004222">
    <property type="term" value="F:metalloendopeptidase activity"/>
    <property type="evidence" value="ECO:0007669"/>
    <property type="project" value="TreeGrafter"/>
</dbReference>
<dbReference type="GO" id="GO:0031640">
    <property type="term" value="P:killing of cells of another organism"/>
    <property type="evidence" value="ECO:0007669"/>
    <property type="project" value="UniProtKB-KW"/>
</dbReference>
<keyword evidence="1" id="KW-0929">Antimicrobial</keyword>
<feature type="domain" description="M23ase beta-sheet core" evidence="3">
    <location>
        <begin position="31"/>
        <end position="138"/>
    </location>
</feature>
<keyword evidence="2" id="KW-0081">Bacteriolytic enzyme</keyword>
<evidence type="ECO:0000256" key="2">
    <source>
        <dbReference type="ARBA" id="ARBA00022638"/>
    </source>
</evidence>